<name>X1Q130_9ZZZZ</name>
<evidence type="ECO:0000313" key="1">
    <source>
        <dbReference type="EMBL" id="GAI44795.1"/>
    </source>
</evidence>
<dbReference type="EMBL" id="BARV01025491">
    <property type="protein sequence ID" value="GAI44795.1"/>
    <property type="molecule type" value="Genomic_DNA"/>
</dbReference>
<gene>
    <name evidence="1" type="ORF">S06H3_41376</name>
</gene>
<sequence length="190" mass="21057">RTVKLKTWTTFTKDIYGWSAGDLLQLYIVRGGDGDAQAKNLRLYADQGPLPINIMGDTCSPLTFLAGQTYKAGDIVIGSADTERNVAYYTWTKVKEIKIGGRGVLRTHFQIRGHYPETICHGRIYRNGVAVGTIQTKAGTGWGGWAEDIDGWSAGDLAQLYVYMTAGPSMYHRFFRISCDNPLTPKVILD</sequence>
<accession>X1Q130</accession>
<organism evidence="1">
    <name type="scientific">marine sediment metagenome</name>
    <dbReference type="NCBI Taxonomy" id="412755"/>
    <lineage>
        <taxon>unclassified sequences</taxon>
        <taxon>metagenomes</taxon>
        <taxon>ecological metagenomes</taxon>
    </lineage>
</organism>
<comment type="caution">
    <text evidence="1">The sequence shown here is derived from an EMBL/GenBank/DDBJ whole genome shotgun (WGS) entry which is preliminary data.</text>
</comment>
<protein>
    <submittedName>
        <fullName evidence="1">Uncharacterized protein</fullName>
    </submittedName>
</protein>
<proteinExistence type="predicted"/>
<reference evidence="1" key="1">
    <citation type="journal article" date="2014" name="Front. Microbiol.">
        <title>High frequency of phylogenetically diverse reductive dehalogenase-homologous genes in deep subseafloor sedimentary metagenomes.</title>
        <authorList>
            <person name="Kawai M."/>
            <person name="Futagami T."/>
            <person name="Toyoda A."/>
            <person name="Takaki Y."/>
            <person name="Nishi S."/>
            <person name="Hori S."/>
            <person name="Arai W."/>
            <person name="Tsubouchi T."/>
            <person name="Morono Y."/>
            <person name="Uchiyama I."/>
            <person name="Ito T."/>
            <person name="Fujiyama A."/>
            <person name="Inagaki F."/>
            <person name="Takami H."/>
        </authorList>
    </citation>
    <scope>NUCLEOTIDE SEQUENCE</scope>
    <source>
        <strain evidence="1">Expedition CK06-06</strain>
    </source>
</reference>
<dbReference type="AlphaFoldDB" id="X1Q130"/>
<feature type="non-terminal residue" evidence="1">
    <location>
        <position position="1"/>
    </location>
</feature>